<dbReference type="Proteomes" id="UP000054805">
    <property type="component" value="Unassembled WGS sequence"/>
</dbReference>
<protein>
    <submittedName>
        <fullName evidence="1">Uncharacterized protein</fullName>
    </submittedName>
</protein>
<comment type="caution">
    <text evidence="1">The sequence shown here is derived from an EMBL/GenBank/DDBJ whole genome shotgun (WGS) entry which is preliminary data.</text>
</comment>
<evidence type="ECO:0000313" key="2">
    <source>
        <dbReference type="Proteomes" id="UP000054805"/>
    </source>
</evidence>
<dbReference type="AlphaFoldDB" id="A0A0V1JHP7"/>
<evidence type="ECO:0000313" key="1">
    <source>
        <dbReference type="EMBL" id="KRZ34520.1"/>
    </source>
</evidence>
<organism evidence="1 2">
    <name type="scientific">Trichinella pseudospiralis</name>
    <name type="common">Parasitic roundworm</name>
    <dbReference type="NCBI Taxonomy" id="6337"/>
    <lineage>
        <taxon>Eukaryota</taxon>
        <taxon>Metazoa</taxon>
        <taxon>Ecdysozoa</taxon>
        <taxon>Nematoda</taxon>
        <taxon>Enoplea</taxon>
        <taxon>Dorylaimia</taxon>
        <taxon>Trichinellida</taxon>
        <taxon>Trichinellidae</taxon>
        <taxon>Trichinella</taxon>
    </lineage>
</organism>
<proteinExistence type="predicted"/>
<dbReference type="EMBL" id="JYDS01000003">
    <property type="protein sequence ID" value="KRZ34520.1"/>
    <property type="molecule type" value="Genomic_DNA"/>
</dbReference>
<name>A0A0V1JHP7_TRIPS</name>
<gene>
    <name evidence="1" type="ORF">T4B_2505</name>
</gene>
<accession>A0A0V1JHP7</accession>
<keyword evidence="2" id="KW-1185">Reference proteome</keyword>
<sequence length="80" mass="9020">MNCAQLLGVDVCTTMAVWHDETLGVNEASRKAISYTAIFVLSVERNSIKIEKILGFYTCFSNVEYSIPPKSNVHFNYDIL</sequence>
<reference evidence="1 2" key="1">
    <citation type="submission" date="2015-01" db="EMBL/GenBank/DDBJ databases">
        <title>Evolution of Trichinella species and genotypes.</title>
        <authorList>
            <person name="Korhonen P.K."/>
            <person name="Edoardo P."/>
            <person name="Giuseppe L.R."/>
            <person name="Gasser R.B."/>
        </authorList>
    </citation>
    <scope>NUCLEOTIDE SEQUENCE [LARGE SCALE GENOMIC DNA]</scope>
    <source>
        <strain evidence="1">ISS588</strain>
    </source>
</reference>